<sequence length="438" mass="49715">MLPARNSVFATDEIYKSPKGTLVLRATFAGKLTIHQLKNLIRTKLVNRRMSDGELKYPELQQSVEKFLGFYFYKQDKTFDLNHHVTWIGKPQEVFNSSDGAEIHEILIHRAFQSEKSPWEFVGMNLEGNPAETTIYFRIHHCLADGYSIAQIIISDLGERPMGFIKRVTKNASPDRTRLSILDLWRVPHEQVKQRYFSKDINALHNSGINLSKRYHSLVTDRIELDLVKGIKNNENCSFTAVILACVTASFRKHFLRVGGEIPDCIHTICPLPIPNHGDRLGNEWTFCFVRLPVGATSCLEMLISIQKSLRSVKESSVPKVNWALIPFVGWLTHGLIETFSRNVFSTVITSIFAGTQETVYFEGIPMTGKIFAGGLLHGDQGICVTVCSNLDKFQICLMIDRALMDRAAAKEILEEVHFQMLALYSRTSKKHNQEALK</sequence>
<dbReference type="PANTHER" id="PTHR31650">
    <property type="entry name" value="O-ACYLTRANSFERASE (WSD1-LIKE) FAMILY PROTEIN"/>
    <property type="match status" value="1"/>
</dbReference>
<dbReference type="PANTHER" id="PTHR31650:SF1">
    <property type="entry name" value="WAX ESTER SYNTHASE_DIACYLGLYCEROL ACYLTRANSFERASE 4-RELATED"/>
    <property type="match status" value="1"/>
</dbReference>
<dbReference type="AlphaFoldDB" id="A0A8J2KC18"/>
<evidence type="ECO:0000259" key="1">
    <source>
        <dbReference type="Pfam" id="PF06974"/>
    </source>
</evidence>
<dbReference type="OrthoDB" id="619536at2759"/>
<feature type="domain" description="O-acyltransferase WSD1 C-terminal" evidence="1">
    <location>
        <begin position="282"/>
        <end position="406"/>
    </location>
</feature>
<dbReference type="InterPro" id="IPR045034">
    <property type="entry name" value="O-acyltransferase_WSD1-like"/>
</dbReference>
<dbReference type="Pfam" id="PF06974">
    <property type="entry name" value="WS_DGAT_C"/>
    <property type="match status" value="1"/>
</dbReference>
<dbReference type="InterPro" id="IPR009721">
    <property type="entry name" value="O-acyltransferase_WSD1_C"/>
</dbReference>
<keyword evidence="3" id="KW-1185">Reference proteome</keyword>
<evidence type="ECO:0000313" key="2">
    <source>
        <dbReference type="EMBL" id="CAG7733438.1"/>
    </source>
</evidence>
<proteinExistence type="predicted"/>
<dbReference type="Proteomes" id="UP000708208">
    <property type="component" value="Unassembled WGS sequence"/>
</dbReference>
<dbReference type="GO" id="GO:0019432">
    <property type="term" value="P:triglyceride biosynthetic process"/>
    <property type="evidence" value="ECO:0007669"/>
    <property type="project" value="TreeGrafter"/>
</dbReference>
<gene>
    <name evidence="2" type="ORF">AFUS01_LOCUS21881</name>
</gene>
<evidence type="ECO:0000313" key="3">
    <source>
        <dbReference type="Proteomes" id="UP000708208"/>
    </source>
</evidence>
<comment type="caution">
    <text evidence="2">The sequence shown here is derived from an EMBL/GenBank/DDBJ whole genome shotgun (WGS) entry which is preliminary data.</text>
</comment>
<reference evidence="2" key="1">
    <citation type="submission" date="2021-06" db="EMBL/GenBank/DDBJ databases">
        <authorList>
            <person name="Hodson N. C."/>
            <person name="Mongue J. A."/>
            <person name="Jaron S. K."/>
        </authorList>
    </citation>
    <scope>NUCLEOTIDE SEQUENCE</scope>
</reference>
<name>A0A8J2KC18_9HEXA</name>
<organism evidence="2 3">
    <name type="scientific">Allacma fusca</name>
    <dbReference type="NCBI Taxonomy" id="39272"/>
    <lineage>
        <taxon>Eukaryota</taxon>
        <taxon>Metazoa</taxon>
        <taxon>Ecdysozoa</taxon>
        <taxon>Arthropoda</taxon>
        <taxon>Hexapoda</taxon>
        <taxon>Collembola</taxon>
        <taxon>Symphypleona</taxon>
        <taxon>Sminthuridae</taxon>
        <taxon>Allacma</taxon>
    </lineage>
</organism>
<dbReference type="EMBL" id="CAJVCH010248972">
    <property type="protein sequence ID" value="CAG7733438.1"/>
    <property type="molecule type" value="Genomic_DNA"/>
</dbReference>
<dbReference type="GO" id="GO:0005886">
    <property type="term" value="C:plasma membrane"/>
    <property type="evidence" value="ECO:0007669"/>
    <property type="project" value="TreeGrafter"/>
</dbReference>
<protein>
    <recommendedName>
        <fullName evidence="1">O-acyltransferase WSD1 C-terminal domain-containing protein</fullName>
    </recommendedName>
</protein>
<accession>A0A8J2KC18</accession>
<dbReference type="GO" id="GO:0008374">
    <property type="term" value="F:O-acyltransferase activity"/>
    <property type="evidence" value="ECO:0007669"/>
    <property type="project" value="InterPro"/>
</dbReference>